<dbReference type="GeneID" id="18938385"/>
<dbReference type="RefSeq" id="YP_009021519.1">
    <property type="nucleotide sequence ID" value="NC_023859.1"/>
</dbReference>
<proteinExistence type="predicted"/>
<reference evidence="1 2" key="1">
    <citation type="journal article" date="2014" name="Arch. Virol.">
        <title>Complete genome sequence of a novel phage, vB_MoxS-ISF9, infecting methylotrophic Microbacterium: first report of a virulent Microbacterium phage.</title>
        <authorList>
            <person name="Zamani I."/>
            <person name="Bouzari M."/>
            <person name="Emtiazi G."/>
            <person name="Ghasemi S.M."/>
            <person name="Chang H.I."/>
        </authorList>
    </citation>
    <scope>NUCLEOTIDE SEQUENCE [LARGE SCALE GENOMIC DNA]</scope>
</reference>
<sequence>MATKVYVGQRVRINEKYGEILRAQENKVGVEFVVTGVDWGSRPEGHESNQVIKGDPMGWGVWGDFVDVVPSKAHTHTVVHTTLTYQDAPRTVSITNGTGALSLAVNPNPAEYGNVDGSTSLTLEQAEEIAHDLLARVAEIRMGVKS</sequence>
<gene>
    <name evidence="1" type="ORF">ISF9_074</name>
</gene>
<name>W8NNZ8_9CAUD</name>
<dbReference type="Proteomes" id="UP000019700">
    <property type="component" value="Genome"/>
</dbReference>
<evidence type="ECO:0000313" key="2">
    <source>
        <dbReference type="Proteomes" id="UP000019700"/>
    </source>
</evidence>
<keyword evidence="2" id="KW-1185">Reference proteome</keyword>
<dbReference type="EMBL" id="KJ173786">
    <property type="protein sequence ID" value="AHL18544.1"/>
    <property type="molecule type" value="Genomic_DNA"/>
</dbReference>
<evidence type="ECO:0000313" key="1">
    <source>
        <dbReference type="EMBL" id="AHL18544.1"/>
    </source>
</evidence>
<dbReference type="KEGG" id="vg:18938385"/>
<organism evidence="1 2">
    <name type="scientific">Microbacterium phage vB_MoxS-ISF9</name>
    <dbReference type="NCBI Taxonomy" id="1458670"/>
    <lineage>
        <taxon>Viruses</taxon>
        <taxon>Duplodnaviria</taxon>
        <taxon>Heunggongvirae</taxon>
        <taxon>Uroviricota</taxon>
        <taxon>Caudoviricetes</taxon>
        <taxon>Farahnazvirus</taxon>
        <taxon>Farahnazvirus ISF9</taxon>
    </lineage>
</organism>
<protein>
    <submittedName>
        <fullName evidence="1">Uncharacterized protein</fullName>
    </submittedName>
</protein>
<accession>W8NNZ8</accession>